<dbReference type="SUPFAM" id="SSF46785">
    <property type="entry name" value="Winged helix' DNA-binding domain"/>
    <property type="match status" value="1"/>
</dbReference>
<dbReference type="InterPro" id="IPR002182">
    <property type="entry name" value="NB-ARC"/>
</dbReference>
<organism evidence="5 6">
    <name type="scientific">Tanacetum coccineum</name>
    <dbReference type="NCBI Taxonomy" id="301880"/>
    <lineage>
        <taxon>Eukaryota</taxon>
        <taxon>Viridiplantae</taxon>
        <taxon>Streptophyta</taxon>
        <taxon>Embryophyta</taxon>
        <taxon>Tracheophyta</taxon>
        <taxon>Spermatophyta</taxon>
        <taxon>Magnoliopsida</taxon>
        <taxon>eudicotyledons</taxon>
        <taxon>Gunneridae</taxon>
        <taxon>Pentapetalae</taxon>
        <taxon>asterids</taxon>
        <taxon>campanulids</taxon>
        <taxon>Asterales</taxon>
        <taxon>Asteraceae</taxon>
        <taxon>Asteroideae</taxon>
        <taxon>Anthemideae</taxon>
        <taxon>Anthemidinae</taxon>
        <taxon>Tanacetum</taxon>
    </lineage>
</organism>
<dbReference type="SMART" id="SM00255">
    <property type="entry name" value="TIR"/>
    <property type="match status" value="1"/>
</dbReference>
<dbReference type="Gene3D" id="3.80.10.10">
    <property type="entry name" value="Ribonuclease Inhibitor"/>
    <property type="match status" value="2"/>
</dbReference>
<dbReference type="InterPro" id="IPR044974">
    <property type="entry name" value="Disease_R_plants"/>
</dbReference>
<dbReference type="SUPFAM" id="SSF52200">
    <property type="entry name" value="Toll/Interleukin receptor TIR domain"/>
    <property type="match status" value="1"/>
</dbReference>
<dbReference type="Gene3D" id="1.10.8.430">
    <property type="entry name" value="Helical domain of apoptotic protease-activating factors"/>
    <property type="match status" value="1"/>
</dbReference>
<dbReference type="Pfam" id="PF23282">
    <property type="entry name" value="WHD_ROQ1"/>
    <property type="match status" value="1"/>
</dbReference>
<evidence type="ECO:0000256" key="2">
    <source>
        <dbReference type="ARBA" id="ARBA00022737"/>
    </source>
</evidence>
<dbReference type="Gene3D" id="3.40.50.10140">
    <property type="entry name" value="Toll/interleukin-1 receptor homology (TIR) domain"/>
    <property type="match status" value="1"/>
</dbReference>
<dbReference type="PANTHER" id="PTHR11017:SF585">
    <property type="entry name" value="TIR DOMAIN-CONTAINING PROTEIN"/>
    <property type="match status" value="1"/>
</dbReference>
<evidence type="ECO:0000259" key="4">
    <source>
        <dbReference type="PROSITE" id="PS50104"/>
    </source>
</evidence>
<dbReference type="Proteomes" id="UP001151760">
    <property type="component" value="Unassembled WGS sequence"/>
</dbReference>
<keyword evidence="2" id="KW-0677">Repeat</keyword>
<evidence type="ECO:0000313" key="5">
    <source>
        <dbReference type="EMBL" id="GJS86873.1"/>
    </source>
</evidence>
<feature type="domain" description="TIR" evidence="4">
    <location>
        <begin position="17"/>
        <end position="192"/>
    </location>
</feature>
<dbReference type="InterPro" id="IPR027417">
    <property type="entry name" value="P-loop_NTPase"/>
</dbReference>
<comment type="caution">
    <text evidence="5">The sequence shown here is derived from an EMBL/GenBank/DDBJ whole genome shotgun (WGS) entry which is preliminary data.</text>
</comment>
<protein>
    <submittedName>
        <fullName evidence="5">TMV resistance protein N-like protein</fullName>
    </submittedName>
</protein>
<dbReference type="Pfam" id="PF01582">
    <property type="entry name" value="TIR"/>
    <property type="match status" value="1"/>
</dbReference>
<gene>
    <name evidence="5" type="ORF">Tco_0769509</name>
</gene>
<dbReference type="InterPro" id="IPR036390">
    <property type="entry name" value="WH_DNA-bd_sf"/>
</dbReference>
<sequence>MVILSELSEGSSSTSAHRYDVFLSFRGADTRRSFTNHLHKALLDANINTFLDDEEIQTGEDLKPELETAIKASIASIVVLSKNYASSTWCLDELVLILEQRRISKHIVIPIFYHVEPTNVRKQQGSFGDDMAKHIQSMEKEKDPRNKSQRAHKIELWKKALTEVADLKGMNADGWLETKFIEEIVQDLSSRLDLRLQSKIPHVIGMRSSINTITSWLKDGSTHTADILTIWGMAGIGKTSLAKYIYQLHYSDFARSSFIEDIERRCTPKVSSLLDLQIRLLEDIQEINLLKLHDVDLGTLKIEKALLRSRTLLVLDGIDNWQQLDVLVGTLGFHPGSKIIITTKDGSLTEKCGLFNLNVLPRHMKLLLQGLSERESLQLLSWHAFRCDEPKEGYKEESRKVVKHCGGHPLALKVLGSSLRNEDVVAWEDTVALLEKEVNADIQKVLQISFDSLSSENDKELFKHIACFFVGKDREFTETILKECGIRTKFGISKLIDRCLITIGRRNELMMHQLLQDMGRNLVHQESPEKPWKRSRLWRHEDSYNVLKQEKGGVKIQGLVLDMKMGGKDTSHGTSSSIEESFQDELHDKFGPFHLLHLVCKFFSRIWCLFARIFLLHSSNQKKLDLNTNALSKMDKLRLLQLNYVQLHGSYKHFPEGLRWLSMHGSPLSCIPLDLKMENMVALDMSNSNLQQLWKKPKLLPSLKILNLSSSKVVWIGHFSWLPALERLILAGCATLMEVCESIAQCTRLALLDLSYCNMLRRLPRSIRELKKVKILSIAGCSNLDELPEEIKEMESLQVLNANDINIKSQASLCAVVEVLPLPVKSFSLLFPRSLVSLSLRKNNLFNESFPVDFSSLSKLRVLNLSGNPITSLPDCVKSLSALEFLCLQGCHSLKSISCLPTTINFLDANECTSLEKISFHPKLFAACPPNTTESLDASPYSYSKDISFLSSESLTEIEGIRKLQALEDVDDKILNSLGWSDLKLVKSQHVLVFDSAGWNRPKRLPVQMFYEIGIFSTSFRGREIPKWFSHISNGPSVSFTVPSSSHTLRGLNIGFVYTNPDIIPGDWYEVLYNRTKNCTWRYESHFHAIDLTCNESMVCVRHWVIGKSVVEMGDDITIYHECWGEDNVTQCGVSLVYDDGNKDEDPLAIYKPWKYNIGTCKPSDGEVHHDYRHIVSPPPDKFEHVTTWEFWEYIPPNKYMDDLISTYVVDR</sequence>
<accession>A0ABQ4ZDH2</accession>
<dbReference type="PROSITE" id="PS51450">
    <property type="entry name" value="LRR"/>
    <property type="match status" value="1"/>
</dbReference>
<dbReference type="InterPro" id="IPR001611">
    <property type="entry name" value="Leu-rich_rpt"/>
</dbReference>
<dbReference type="Pfam" id="PF13855">
    <property type="entry name" value="LRR_8"/>
    <property type="match status" value="1"/>
</dbReference>
<reference evidence="5" key="1">
    <citation type="journal article" date="2022" name="Int. J. Mol. Sci.">
        <title>Draft Genome of Tanacetum Coccineum: Genomic Comparison of Closely Related Tanacetum-Family Plants.</title>
        <authorList>
            <person name="Yamashiro T."/>
            <person name="Shiraishi A."/>
            <person name="Nakayama K."/>
            <person name="Satake H."/>
        </authorList>
    </citation>
    <scope>NUCLEOTIDE SEQUENCE</scope>
</reference>
<dbReference type="PROSITE" id="PS50104">
    <property type="entry name" value="TIR"/>
    <property type="match status" value="1"/>
</dbReference>
<keyword evidence="3" id="KW-0611">Plant defense</keyword>
<reference evidence="5" key="2">
    <citation type="submission" date="2022-01" db="EMBL/GenBank/DDBJ databases">
        <authorList>
            <person name="Yamashiro T."/>
            <person name="Shiraishi A."/>
            <person name="Satake H."/>
            <person name="Nakayama K."/>
        </authorList>
    </citation>
    <scope>NUCLEOTIDE SEQUENCE</scope>
</reference>
<dbReference type="Pfam" id="PF00931">
    <property type="entry name" value="NB-ARC"/>
    <property type="match status" value="1"/>
</dbReference>
<dbReference type="SUPFAM" id="SSF52058">
    <property type="entry name" value="L domain-like"/>
    <property type="match status" value="1"/>
</dbReference>
<evidence type="ECO:0000256" key="1">
    <source>
        <dbReference type="ARBA" id="ARBA00022614"/>
    </source>
</evidence>
<evidence type="ECO:0000313" key="6">
    <source>
        <dbReference type="Proteomes" id="UP001151760"/>
    </source>
</evidence>
<dbReference type="PRINTS" id="PR00364">
    <property type="entry name" value="DISEASERSIST"/>
</dbReference>
<dbReference type="EMBL" id="BQNB010011153">
    <property type="protein sequence ID" value="GJS86873.1"/>
    <property type="molecule type" value="Genomic_DNA"/>
</dbReference>
<dbReference type="InterPro" id="IPR058192">
    <property type="entry name" value="WHD_ROQ1-like"/>
</dbReference>
<keyword evidence="6" id="KW-1185">Reference proteome</keyword>
<dbReference type="InterPro" id="IPR032675">
    <property type="entry name" value="LRR_dom_sf"/>
</dbReference>
<name>A0ABQ4ZDH2_9ASTR</name>
<dbReference type="InterPro" id="IPR035897">
    <property type="entry name" value="Toll_tir_struct_dom_sf"/>
</dbReference>
<evidence type="ECO:0000256" key="3">
    <source>
        <dbReference type="ARBA" id="ARBA00022821"/>
    </source>
</evidence>
<dbReference type="InterPro" id="IPR042197">
    <property type="entry name" value="Apaf_helical"/>
</dbReference>
<dbReference type="SUPFAM" id="SSF52540">
    <property type="entry name" value="P-loop containing nucleoside triphosphate hydrolases"/>
    <property type="match status" value="1"/>
</dbReference>
<dbReference type="Gene3D" id="3.40.50.300">
    <property type="entry name" value="P-loop containing nucleotide triphosphate hydrolases"/>
    <property type="match status" value="1"/>
</dbReference>
<proteinExistence type="predicted"/>
<keyword evidence="1" id="KW-0433">Leucine-rich repeat</keyword>
<dbReference type="InterPro" id="IPR000157">
    <property type="entry name" value="TIR_dom"/>
</dbReference>
<dbReference type="PANTHER" id="PTHR11017">
    <property type="entry name" value="LEUCINE-RICH REPEAT-CONTAINING PROTEIN"/>
    <property type="match status" value="1"/>
</dbReference>